<keyword evidence="3" id="KW-1185">Reference proteome</keyword>
<evidence type="ECO:0000256" key="1">
    <source>
        <dbReference type="SAM" id="MobiDB-lite"/>
    </source>
</evidence>
<evidence type="ECO:0000313" key="2">
    <source>
        <dbReference type="EMBL" id="TNN21497.1"/>
    </source>
</evidence>
<name>A0A4Z2DYJ9_9TELE</name>
<gene>
    <name evidence="2" type="ORF">EYF80_068392</name>
</gene>
<sequence length="107" mass="11069">MTPSALETICCSNKRPVGPVGLASLPVGPSPQRASFHFRLRGAAGASSAAVNADEPQRRIAASRARSASHRGGTRRFSTSLRAAPPASRAAVDHPAVGTPFHLVAFN</sequence>
<organism evidence="2 3">
    <name type="scientific">Liparis tanakae</name>
    <name type="common">Tanaka's snailfish</name>
    <dbReference type="NCBI Taxonomy" id="230148"/>
    <lineage>
        <taxon>Eukaryota</taxon>
        <taxon>Metazoa</taxon>
        <taxon>Chordata</taxon>
        <taxon>Craniata</taxon>
        <taxon>Vertebrata</taxon>
        <taxon>Euteleostomi</taxon>
        <taxon>Actinopterygii</taxon>
        <taxon>Neopterygii</taxon>
        <taxon>Teleostei</taxon>
        <taxon>Neoteleostei</taxon>
        <taxon>Acanthomorphata</taxon>
        <taxon>Eupercaria</taxon>
        <taxon>Perciformes</taxon>
        <taxon>Cottioidei</taxon>
        <taxon>Cottales</taxon>
        <taxon>Liparidae</taxon>
        <taxon>Liparis</taxon>
    </lineage>
</organism>
<comment type="caution">
    <text evidence="2">The sequence shown here is derived from an EMBL/GenBank/DDBJ whole genome shotgun (WGS) entry which is preliminary data.</text>
</comment>
<dbReference type="Proteomes" id="UP000314294">
    <property type="component" value="Unassembled WGS sequence"/>
</dbReference>
<dbReference type="AlphaFoldDB" id="A0A4Z2DYJ9"/>
<dbReference type="EMBL" id="SRLO01027608">
    <property type="protein sequence ID" value="TNN21497.1"/>
    <property type="molecule type" value="Genomic_DNA"/>
</dbReference>
<proteinExistence type="predicted"/>
<accession>A0A4Z2DYJ9</accession>
<feature type="compositionally biased region" description="Low complexity" evidence="1">
    <location>
        <begin position="80"/>
        <end position="90"/>
    </location>
</feature>
<feature type="region of interest" description="Disordered" evidence="1">
    <location>
        <begin position="46"/>
        <end position="93"/>
    </location>
</feature>
<protein>
    <submittedName>
        <fullName evidence="2">Uncharacterized protein</fullName>
    </submittedName>
</protein>
<reference evidence="2 3" key="1">
    <citation type="submission" date="2019-03" db="EMBL/GenBank/DDBJ databases">
        <title>First draft genome of Liparis tanakae, snailfish: a comprehensive survey of snailfish specific genes.</title>
        <authorList>
            <person name="Kim W."/>
            <person name="Song I."/>
            <person name="Jeong J.-H."/>
            <person name="Kim D."/>
            <person name="Kim S."/>
            <person name="Ryu S."/>
            <person name="Song J.Y."/>
            <person name="Lee S.K."/>
        </authorList>
    </citation>
    <scope>NUCLEOTIDE SEQUENCE [LARGE SCALE GENOMIC DNA]</scope>
    <source>
        <tissue evidence="2">Muscle</tissue>
    </source>
</reference>
<evidence type="ECO:0000313" key="3">
    <source>
        <dbReference type="Proteomes" id="UP000314294"/>
    </source>
</evidence>